<dbReference type="Gene3D" id="2.60.40.10">
    <property type="entry name" value="Immunoglobulins"/>
    <property type="match status" value="2"/>
</dbReference>
<feature type="region of interest" description="Disordered" evidence="3">
    <location>
        <begin position="296"/>
        <end position="315"/>
    </location>
</feature>
<feature type="domain" description="SRCR" evidence="5">
    <location>
        <begin position="1"/>
        <end position="37"/>
    </location>
</feature>
<dbReference type="Proteomes" id="UP001434883">
    <property type="component" value="Unassembled WGS sequence"/>
</dbReference>
<dbReference type="InterPro" id="IPR050412">
    <property type="entry name" value="Ig-like_Receptors_ImmuneReg"/>
</dbReference>
<dbReference type="Pfam" id="PF00530">
    <property type="entry name" value="SRCR"/>
    <property type="match status" value="1"/>
</dbReference>
<evidence type="ECO:0000313" key="6">
    <source>
        <dbReference type="EMBL" id="MEQ2194814.1"/>
    </source>
</evidence>
<proteinExistence type="predicted"/>
<keyword evidence="4" id="KW-0472">Membrane</keyword>
<dbReference type="Gene3D" id="3.10.250.10">
    <property type="entry name" value="SRCR-like domain"/>
    <property type="match status" value="1"/>
</dbReference>
<name>A0ABV0QG83_9TELE</name>
<feature type="transmembrane region" description="Helical" evidence="4">
    <location>
        <begin position="254"/>
        <end position="276"/>
    </location>
</feature>
<evidence type="ECO:0000313" key="7">
    <source>
        <dbReference type="Proteomes" id="UP001434883"/>
    </source>
</evidence>
<dbReference type="InterPro" id="IPR003599">
    <property type="entry name" value="Ig_sub"/>
</dbReference>
<dbReference type="InterPro" id="IPR036179">
    <property type="entry name" value="Ig-like_dom_sf"/>
</dbReference>
<keyword evidence="7" id="KW-1185">Reference proteome</keyword>
<dbReference type="EMBL" id="JAHRIN010009750">
    <property type="protein sequence ID" value="MEQ2194814.1"/>
    <property type="molecule type" value="Genomic_DNA"/>
</dbReference>
<dbReference type="InterPro" id="IPR036772">
    <property type="entry name" value="SRCR-like_dom_sf"/>
</dbReference>
<keyword evidence="4" id="KW-0812">Transmembrane</keyword>
<dbReference type="PROSITE" id="PS50287">
    <property type="entry name" value="SRCR_2"/>
    <property type="match status" value="1"/>
</dbReference>
<sequence>MDNVDCTGQEAALTHCRHRGFGENNCGHGEDASVICLGDLQKPQITLSPSTEVQWGEKVEITCTVATEHLGGTFVLKKTQGSFSKEKFSDHEAATFVFPQADFFLNGSYFCEYHKKLPQQIIYYPQGNTVDLTVKVNLEKPSISLTSGHALVIYSPVKVSITKGSAFSITCSTHSRYPGGIFYLTRSDKNITQMKPAFGHTVFYLAYFEFPEIDFKDQAEYSCLYAVNISSVSFCSLPSKSLQVTVLATTSSSVVAGVVSVLVILLFILVIGFFVWRKKWRGAGVMVLFSNRLEPKKQDTDDRSNGAPDERERTNQLYERVQHTDRIKAMSTNPDSESIAEKAPEDLAGRVCYELDPLVDS</sequence>
<dbReference type="InterPro" id="IPR013783">
    <property type="entry name" value="Ig-like_fold"/>
</dbReference>
<dbReference type="PANTHER" id="PTHR11738">
    <property type="entry name" value="MHC CLASS I NK CELL RECEPTOR"/>
    <property type="match status" value="1"/>
</dbReference>
<keyword evidence="1 2" id="KW-1015">Disulfide bond</keyword>
<dbReference type="SUPFAM" id="SSF56487">
    <property type="entry name" value="SRCR-like"/>
    <property type="match status" value="1"/>
</dbReference>
<reference evidence="6 7" key="1">
    <citation type="submission" date="2021-06" db="EMBL/GenBank/DDBJ databases">
        <authorList>
            <person name="Palmer J.M."/>
        </authorList>
    </citation>
    <scope>NUCLEOTIDE SEQUENCE [LARGE SCALE GENOMIC DNA]</scope>
    <source>
        <strain evidence="6 7">XC_2019</strain>
        <tissue evidence="6">Muscle</tissue>
    </source>
</reference>
<dbReference type="InterPro" id="IPR001190">
    <property type="entry name" value="SRCR"/>
</dbReference>
<evidence type="ECO:0000256" key="3">
    <source>
        <dbReference type="SAM" id="MobiDB-lite"/>
    </source>
</evidence>
<evidence type="ECO:0000256" key="4">
    <source>
        <dbReference type="SAM" id="Phobius"/>
    </source>
</evidence>
<comment type="caution">
    <text evidence="6">The sequence shown here is derived from an EMBL/GenBank/DDBJ whole genome shotgun (WGS) entry which is preliminary data.</text>
</comment>
<keyword evidence="4" id="KW-1133">Transmembrane helix</keyword>
<evidence type="ECO:0000259" key="5">
    <source>
        <dbReference type="PROSITE" id="PS50287"/>
    </source>
</evidence>
<feature type="disulfide bond" evidence="2">
    <location>
        <begin position="6"/>
        <end position="16"/>
    </location>
</feature>
<accession>A0ABV0QG83</accession>
<evidence type="ECO:0000256" key="1">
    <source>
        <dbReference type="ARBA" id="ARBA00023157"/>
    </source>
</evidence>
<dbReference type="SUPFAM" id="SSF48726">
    <property type="entry name" value="Immunoglobulin"/>
    <property type="match status" value="2"/>
</dbReference>
<organism evidence="6 7">
    <name type="scientific">Xenoophorus captivus</name>
    <dbReference type="NCBI Taxonomy" id="1517983"/>
    <lineage>
        <taxon>Eukaryota</taxon>
        <taxon>Metazoa</taxon>
        <taxon>Chordata</taxon>
        <taxon>Craniata</taxon>
        <taxon>Vertebrata</taxon>
        <taxon>Euteleostomi</taxon>
        <taxon>Actinopterygii</taxon>
        <taxon>Neopterygii</taxon>
        <taxon>Teleostei</taxon>
        <taxon>Neoteleostei</taxon>
        <taxon>Acanthomorphata</taxon>
        <taxon>Ovalentaria</taxon>
        <taxon>Atherinomorphae</taxon>
        <taxon>Cyprinodontiformes</taxon>
        <taxon>Goodeidae</taxon>
        <taxon>Xenoophorus</taxon>
    </lineage>
</organism>
<evidence type="ECO:0000256" key="2">
    <source>
        <dbReference type="PROSITE-ProRule" id="PRU00196"/>
    </source>
</evidence>
<gene>
    <name evidence="6" type="ORF">XENOCAPTIV_003367</name>
</gene>
<comment type="caution">
    <text evidence="2">Lacks conserved residue(s) required for the propagation of feature annotation.</text>
</comment>
<protein>
    <recommendedName>
        <fullName evidence="5">SRCR domain-containing protein</fullName>
    </recommendedName>
</protein>
<dbReference type="PANTHER" id="PTHR11738:SF186">
    <property type="entry name" value="OSTEOCLAST-ASSOCIATED IMMUNOGLOBULIN-LIKE RECEPTOR"/>
    <property type="match status" value="1"/>
</dbReference>
<dbReference type="SMART" id="SM00409">
    <property type="entry name" value="IG"/>
    <property type="match status" value="2"/>
</dbReference>